<accession>A0A382DDL7</accession>
<evidence type="ECO:0000313" key="2">
    <source>
        <dbReference type="EMBL" id="SVB36560.1"/>
    </source>
</evidence>
<dbReference type="InterPro" id="IPR011429">
    <property type="entry name" value="Cyt_c_Planctomycete-type"/>
</dbReference>
<gene>
    <name evidence="2" type="ORF">METZ01_LOCUS189414</name>
</gene>
<protein>
    <recommendedName>
        <fullName evidence="1">Cytochrome C Planctomycete-type domain-containing protein</fullName>
    </recommendedName>
</protein>
<feature type="non-terminal residue" evidence="2">
    <location>
        <position position="88"/>
    </location>
</feature>
<dbReference type="EMBL" id="UINC01038889">
    <property type="protein sequence ID" value="SVB36560.1"/>
    <property type="molecule type" value="Genomic_DNA"/>
</dbReference>
<organism evidence="2">
    <name type="scientific">marine metagenome</name>
    <dbReference type="NCBI Taxonomy" id="408172"/>
    <lineage>
        <taxon>unclassified sequences</taxon>
        <taxon>metagenomes</taxon>
        <taxon>ecological metagenomes</taxon>
    </lineage>
</organism>
<evidence type="ECO:0000259" key="1">
    <source>
        <dbReference type="Pfam" id="PF07635"/>
    </source>
</evidence>
<name>A0A382DDL7_9ZZZZ</name>
<sequence length="88" mass="9356">MTATTSHRMRPLLFGTITASLISQLHATPEKPNFQDDVFPLFEQSCNSCHNPDKAKGGLDLSSMPALLAGGSSGDVVTPGEGDNSYLY</sequence>
<reference evidence="2" key="1">
    <citation type="submission" date="2018-05" db="EMBL/GenBank/DDBJ databases">
        <authorList>
            <person name="Lanie J.A."/>
            <person name="Ng W.-L."/>
            <person name="Kazmierczak K.M."/>
            <person name="Andrzejewski T.M."/>
            <person name="Davidsen T.M."/>
            <person name="Wayne K.J."/>
            <person name="Tettelin H."/>
            <person name="Glass J.I."/>
            <person name="Rusch D."/>
            <person name="Podicherti R."/>
            <person name="Tsui H.-C.T."/>
            <person name="Winkler M.E."/>
        </authorList>
    </citation>
    <scope>NUCLEOTIDE SEQUENCE</scope>
</reference>
<proteinExistence type="predicted"/>
<feature type="domain" description="Cytochrome C Planctomycete-type" evidence="1">
    <location>
        <begin position="46"/>
        <end position="87"/>
    </location>
</feature>
<dbReference type="Pfam" id="PF07635">
    <property type="entry name" value="PSCyt1"/>
    <property type="match status" value="1"/>
</dbReference>
<dbReference type="AlphaFoldDB" id="A0A382DDL7"/>